<protein>
    <submittedName>
        <fullName evidence="2">Uncharacterized protein</fullName>
    </submittedName>
</protein>
<name>A0ABW1BKU1_9ACTN</name>
<reference evidence="3" key="1">
    <citation type="journal article" date="2019" name="Int. J. Syst. Evol. Microbiol.">
        <title>The Global Catalogue of Microorganisms (GCM) 10K type strain sequencing project: providing services to taxonomists for standard genome sequencing and annotation.</title>
        <authorList>
            <consortium name="The Broad Institute Genomics Platform"/>
            <consortium name="The Broad Institute Genome Sequencing Center for Infectious Disease"/>
            <person name="Wu L."/>
            <person name="Ma J."/>
        </authorList>
    </citation>
    <scope>NUCLEOTIDE SEQUENCE [LARGE SCALE GENOMIC DNA]</scope>
    <source>
        <strain evidence="3">JCM 9918</strain>
    </source>
</reference>
<accession>A0ABW1BKU1</accession>
<gene>
    <name evidence="2" type="ORF">ACFQGO_37125</name>
</gene>
<feature type="region of interest" description="Disordered" evidence="1">
    <location>
        <begin position="44"/>
        <end position="66"/>
    </location>
</feature>
<proteinExistence type="predicted"/>
<dbReference type="Proteomes" id="UP001596112">
    <property type="component" value="Unassembled WGS sequence"/>
</dbReference>
<comment type="caution">
    <text evidence="2">The sequence shown here is derived from an EMBL/GenBank/DDBJ whole genome shotgun (WGS) entry which is preliminary data.</text>
</comment>
<keyword evidence="3" id="KW-1185">Reference proteome</keyword>
<evidence type="ECO:0000256" key="1">
    <source>
        <dbReference type="SAM" id="MobiDB-lite"/>
    </source>
</evidence>
<evidence type="ECO:0000313" key="2">
    <source>
        <dbReference type="EMBL" id="MFC5813070.1"/>
    </source>
</evidence>
<evidence type="ECO:0000313" key="3">
    <source>
        <dbReference type="Proteomes" id="UP001596112"/>
    </source>
</evidence>
<dbReference type="EMBL" id="JBHSNZ010000051">
    <property type="protein sequence ID" value="MFC5813070.1"/>
    <property type="molecule type" value="Genomic_DNA"/>
</dbReference>
<sequence length="122" mass="11898">MPFLRVHAGAAAAVAAFLGAVGALDDVGAYARAVLVPAGVDEEAPLRCSDGEGDDTAGRGGLLDDGLEAGGAGGDVLTSGAGEARVPLFVDLVLECVLLAYAGQSSGFRAAALDVLAGEGLE</sequence>
<organism evidence="2 3">
    <name type="scientific">Streptomyces heilongjiangensis</name>
    <dbReference type="NCBI Taxonomy" id="945052"/>
    <lineage>
        <taxon>Bacteria</taxon>
        <taxon>Bacillati</taxon>
        <taxon>Actinomycetota</taxon>
        <taxon>Actinomycetes</taxon>
        <taxon>Kitasatosporales</taxon>
        <taxon>Streptomycetaceae</taxon>
        <taxon>Streptomyces</taxon>
    </lineage>
</organism>
<dbReference type="RefSeq" id="WP_272172882.1">
    <property type="nucleotide sequence ID" value="NZ_JAQOSL010000069.1"/>
</dbReference>